<dbReference type="PANTHER" id="PTHR37984">
    <property type="entry name" value="PROTEIN CBG26694"/>
    <property type="match status" value="1"/>
</dbReference>
<dbReference type="GO" id="GO:0003964">
    <property type="term" value="F:RNA-directed DNA polymerase activity"/>
    <property type="evidence" value="ECO:0007669"/>
    <property type="project" value="UniProtKB-KW"/>
</dbReference>
<evidence type="ECO:0000259" key="10">
    <source>
        <dbReference type="Pfam" id="PF17919"/>
    </source>
</evidence>
<evidence type="ECO:0000313" key="12">
    <source>
        <dbReference type="Proteomes" id="UP000257109"/>
    </source>
</evidence>
<dbReference type="PANTHER" id="PTHR37984:SF5">
    <property type="entry name" value="PROTEIN NYNRIN-LIKE"/>
    <property type="match status" value="1"/>
</dbReference>
<keyword evidence="5" id="KW-0378">Hydrolase</keyword>
<dbReference type="InterPro" id="IPR050951">
    <property type="entry name" value="Retrovirus_Pol_polyprotein"/>
</dbReference>
<dbReference type="Pfam" id="PF00078">
    <property type="entry name" value="RVT_1"/>
    <property type="match status" value="1"/>
</dbReference>
<reference evidence="11" key="1">
    <citation type="submission" date="2018-05" db="EMBL/GenBank/DDBJ databases">
        <title>Draft genome of Mucuna pruriens seed.</title>
        <authorList>
            <person name="Nnadi N.E."/>
            <person name="Vos R."/>
            <person name="Hasami M.H."/>
            <person name="Devisetty U.K."/>
            <person name="Aguiy J.C."/>
        </authorList>
    </citation>
    <scope>NUCLEOTIDE SEQUENCE [LARGE SCALE GENOMIC DNA]</scope>
    <source>
        <strain evidence="11">JCA_2017</strain>
    </source>
</reference>
<dbReference type="OrthoDB" id="415724at2759"/>
<evidence type="ECO:0000259" key="9">
    <source>
        <dbReference type="Pfam" id="PF17917"/>
    </source>
</evidence>
<evidence type="ECO:0000256" key="1">
    <source>
        <dbReference type="ARBA" id="ARBA00022679"/>
    </source>
</evidence>
<protein>
    <submittedName>
        <fullName evidence="11">Retrovirus-related Pol polyprotein from transposon 17.6</fullName>
    </submittedName>
</protein>
<dbReference type="Gene3D" id="3.10.10.10">
    <property type="entry name" value="HIV Type 1 Reverse Transcriptase, subunit A, domain 1"/>
    <property type="match status" value="1"/>
</dbReference>
<dbReference type="InterPro" id="IPR041577">
    <property type="entry name" value="RT_RNaseH_2"/>
</dbReference>
<dbReference type="InterPro" id="IPR043128">
    <property type="entry name" value="Rev_trsase/Diguanyl_cyclase"/>
</dbReference>
<evidence type="ECO:0000313" key="11">
    <source>
        <dbReference type="EMBL" id="RDX73992.1"/>
    </source>
</evidence>
<proteinExistence type="predicted"/>
<keyword evidence="2" id="KW-0548">Nucleotidyltransferase</keyword>
<dbReference type="Pfam" id="PF17917">
    <property type="entry name" value="RT_RNaseH"/>
    <property type="match status" value="1"/>
</dbReference>
<feature type="non-terminal residue" evidence="11">
    <location>
        <position position="1"/>
    </location>
</feature>
<dbReference type="GO" id="GO:0004519">
    <property type="term" value="F:endonuclease activity"/>
    <property type="evidence" value="ECO:0007669"/>
    <property type="project" value="UniProtKB-KW"/>
</dbReference>
<dbReference type="InterPro" id="IPR043502">
    <property type="entry name" value="DNA/RNA_pol_sf"/>
</dbReference>
<gene>
    <name evidence="11" type="primary">pol</name>
    <name evidence="11" type="ORF">CR513_46313</name>
</gene>
<keyword evidence="12" id="KW-1185">Reference proteome</keyword>
<evidence type="ECO:0000256" key="3">
    <source>
        <dbReference type="ARBA" id="ARBA00022722"/>
    </source>
</evidence>
<feature type="domain" description="Reverse transcriptase" evidence="8">
    <location>
        <begin position="10"/>
        <end position="89"/>
    </location>
</feature>
<organism evidence="11 12">
    <name type="scientific">Mucuna pruriens</name>
    <name type="common">Velvet bean</name>
    <name type="synonym">Dolichos pruriens</name>
    <dbReference type="NCBI Taxonomy" id="157652"/>
    <lineage>
        <taxon>Eukaryota</taxon>
        <taxon>Viridiplantae</taxon>
        <taxon>Streptophyta</taxon>
        <taxon>Embryophyta</taxon>
        <taxon>Tracheophyta</taxon>
        <taxon>Spermatophyta</taxon>
        <taxon>Magnoliopsida</taxon>
        <taxon>eudicotyledons</taxon>
        <taxon>Gunneridae</taxon>
        <taxon>Pentapetalae</taxon>
        <taxon>rosids</taxon>
        <taxon>fabids</taxon>
        <taxon>Fabales</taxon>
        <taxon>Fabaceae</taxon>
        <taxon>Papilionoideae</taxon>
        <taxon>50 kb inversion clade</taxon>
        <taxon>NPAAA clade</taxon>
        <taxon>indigoferoid/millettioid clade</taxon>
        <taxon>Phaseoleae</taxon>
        <taxon>Mucuna</taxon>
    </lineage>
</organism>
<keyword evidence="3" id="KW-0540">Nuclease</keyword>
<dbReference type="CDD" id="cd01647">
    <property type="entry name" value="RT_LTR"/>
    <property type="match status" value="1"/>
</dbReference>
<dbReference type="Proteomes" id="UP000257109">
    <property type="component" value="Unassembled WGS sequence"/>
</dbReference>
<feature type="domain" description="Reverse transcriptase RNase H-like" evidence="9">
    <location>
        <begin position="194"/>
        <end position="245"/>
    </location>
</feature>
<keyword evidence="4" id="KW-0255">Endonuclease</keyword>
<keyword evidence="1" id="KW-0808">Transferase</keyword>
<name>A0A371F6R6_MUCPR</name>
<comment type="caution">
    <text evidence="11">The sequence shown here is derived from an EMBL/GenBank/DDBJ whole genome shotgun (WGS) entry which is preliminary data.</text>
</comment>
<dbReference type="EMBL" id="QJKJ01010334">
    <property type="protein sequence ID" value="RDX73992.1"/>
    <property type="molecule type" value="Genomic_DNA"/>
</dbReference>
<evidence type="ECO:0000256" key="4">
    <source>
        <dbReference type="ARBA" id="ARBA00022759"/>
    </source>
</evidence>
<keyword evidence="7" id="KW-0511">Multifunctional enzyme</keyword>
<dbReference type="InterPro" id="IPR041373">
    <property type="entry name" value="RT_RNaseH"/>
</dbReference>
<dbReference type="SUPFAM" id="SSF56672">
    <property type="entry name" value="DNA/RNA polymerases"/>
    <property type="match status" value="1"/>
</dbReference>
<dbReference type="Gene3D" id="3.30.70.270">
    <property type="match status" value="2"/>
</dbReference>
<keyword evidence="6" id="KW-0695">RNA-directed DNA polymerase</keyword>
<evidence type="ECO:0000256" key="7">
    <source>
        <dbReference type="ARBA" id="ARBA00023268"/>
    </source>
</evidence>
<evidence type="ECO:0000256" key="2">
    <source>
        <dbReference type="ARBA" id="ARBA00022695"/>
    </source>
</evidence>
<dbReference type="Pfam" id="PF17919">
    <property type="entry name" value="RT_RNaseH_2"/>
    <property type="match status" value="1"/>
</dbReference>
<feature type="domain" description="Reverse transcriptase/retrotransposon-derived protein RNase H-like" evidence="10">
    <location>
        <begin position="138"/>
        <end position="188"/>
    </location>
</feature>
<accession>A0A371F6R6</accession>
<evidence type="ECO:0000256" key="6">
    <source>
        <dbReference type="ARBA" id="ARBA00022918"/>
    </source>
</evidence>
<sequence>KTTFKTNFGLYFVVPFGLTDTPSTFMRLMNHILRSLIGTCVVMYFDFTCLNTHLLNVKNVLEILRKETLFANLDKCILCTNEVTFLSFVIDSHEVKADKEKVKVNRDWPTTRIMGEVRSFHGLTSFDRSFEKIVGFQWEESQERAFQALKKRLTQAPILTLPKFSKSLELECEASNVGIRLMILQEGHPLLILLYALVRASQTWQHYLLPKKFLSHSDHEALMHLRGQGKLNKRQVKWVKFLEQFPYVIKQKQGKMNVVVDALLRRHVLIGMLKAKMLGLDCIKEFY</sequence>
<dbReference type="AlphaFoldDB" id="A0A371F6R6"/>
<evidence type="ECO:0000259" key="8">
    <source>
        <dbReference type="Pfam" id="PF00078"/>
    </source>
</evidence>
<evidence type="ECO:0000256" key="5">
    <source>
        <dbReference type="ARBA" id="ARBA00022801"/>
    </source>
</evidence>
<dbReference type="InterPro" id="IPR000477">
    <property type="entry name" value="RT_dom"/>
</dbReference>
<dbReference type="GO" id="GO:0016787">
    <property type="term" value="F:hydrolase activity"/>
    <property type="evidence" value="ECO:0007669"/>
    <property type="project" value="UniProtKB-KW"/>
</dbReference>